<dbReference type="FunFam" id="3.40.50.300:FF:000032">
    <property type="entry name" value="Export ABC transporter ATP-binding protein"/>
    <property type="match status" value="1"/>
</dbReference>
<dbReference type="GO" id="GO:0005524">
    <property type="term" value="F:ATP binding"/>
    <property type="evidence" value="ECO:0007669"/>
    <property type="project" value="UniProtKB-KW"/>
</dbReference>
<dbReference type="GO" id="GO:0005886">
    <property type="term" value="C:plasma membrane"/>
    <property type="evidence" value="ECO:0007669"/>
    <property type="project" value="TreeGrafter"/>
</dbReference>
<evidence type="ECO:0000256" key="3">
    <source>
        <dbReference type="ARBA" id="ARBA00022840"/>
    </source>
</evidence>
<dbReference type="OrthoDB" id="273392at2"/>
<dbReference type="PROSITE" id="PS50893">
    <property type="entry name" value="ABC_TRANSPORTER_2"/>
    <property type="match status" value="1"/>
</dbReference>
<evidence type="ECO:0000313" key="7">
    <source>
        <dbReference type="Proteomes" id="UP000315724"/>
    </source>
</evidence>
<evidence type="ECO:0000256" key="2">
    <source>
        <dbReference type="ARBA" id="ARBA00022741"/>
    </source>
</evidence>
<dbReference type="EMBL" id="CP036267">
    <property type="protein sequence ID" value="QDT32187.1"/>
    <property type="molecule type" value="Genomic_DNA"/>
</dbReference>
<dbReference type="EC" id="3.6.3.-" evidence="6"/>
<dbReference type="SUPFAM" id="SSF52540">
    <property type="entry name" value="P-loop containing nucleoside triphosphate hydrolases"/>
    <property type="match status" value="1"/>
</dbReference>
<protein>
    <submittedName>
        <fullName evidence="6">ABC transporter ATP-binding protein</fullName>
        <ecNumber evidence="6">3.6.3.-</ecNumber>
    </submittedName>
</protein>
<reference evidence="6 7" key="1">
    <citation type="submission" date="2019-02" db="EMBL/GenBank/DDBJ databases">
        <title>Deep-cultivation of Planctomycetes and their phenomic and genomic characterization uncovers novel biology.</title>
        <authorList>
            <person name="Wiegand S."/>
            <person name="Jogler M."/>
            <person name="Boedeker C."/>
            <person name="Pinto D."/>
            <person name="Vollmers J."/>
            <person name="Rivas-Marin E."/>
            <person name="Kohn T."/>
            <person name="Peeters S.H."/>
            <person name="Heuer A."/>
            <person name="Rast P."/>
            <person name="Oberbeckmann S."/>
            <person name="Bunk B."/>
            <person name="Jeske O."/>
            <person name="Meyerdierks A."/>
            <person name="Storesund J.E."/>
            <person name="Kallscheuer N."/>
            <person name="Luecker S."/>
            <person name="Lage O.M."/>
            <person name="Pohl T."/>
            <person name="Merkel B.J."/>
            <person name="Hornburger P."/>
            <person name="Mueller R.-W."/>
            <person name="Bruemmer F."/>
            <person name="Labrenz M."/>
            <person name="Spormann A.M."/>
            <person name="Op den Camp H."/>
            <person name="Overmann J."/>
            <person name="Amann R."/>
            <person name="Jetten M.S.M."/>
            <person name="Mascher T."/>
            <person name="Medema M.H."/>
            <person name="Devos D.P."/>
            <person name="Kaster A.-K."/>
            <person name="Ovreas L."/>
            <person name="Rohde M."/>
            <person name="Galperin M.Y."/>
            <person name="Jogler C."/>
        </authorList>
    </citation>
    <scope>NUCLEOTIDE SEQUENCE [LARGE SCALE GENOMIC DNA]</scope>
    <source>
        <strain evidence="6 7">Mal48</strain>
    </source>
</reference>
<dbReference type="KEGG" id="tpol:Mal48_14290"/>
<dbReference type="InterPro" id="IPR017871">
    <property type="entry name" value="ABC_transporter-like_CS"/>
</dbReference>
<dbReference type="PANTHER" id="PTHR24220:SF86">
    <property type="entry name" value="ABC TRANSPORTER ABCH.1"/>
    <property type="match status" value="1"/>
</dbReference>
<feature type="domain" description="ABC transporter" evidence="5">
    <location>
        <begin position="5"/>
        <end position="231"/>
    </location>
</feature>
<keyword evidence="6" id="KW-0378">Hydrolase</keyword>
<dbReference type="InterPro" id="IPR017911">
    <property type="entry name" value="MacB-like_ATP-bd"/>
</dbReference>
<dbReference type="InterPro" id="IPR003439">
    <property type="entry name" value="ABC_transporter-like_ATP-bd"/>
</dbReference>
<dbReference type="CDD" id="cd03255">
    <property type="entry name" value="ABC_MJ0796_LolCDE_FtsE"/>
    <property type="match status" value="1"/>
</dbReference>
<dbReference type="InterPro" id="IPR003593">
    <property type="entry name" value="AAA+_ATPase"/>
</dbReference>
<dbReference type="Gene3D" id="3.40.50.300">
    <property type="entry name" value="P-loop containing nucleotide triphosphate hydrolases"/>
    <property type="match status" value="1"/>
</dbReference>
<dbReference type="GO" id="GO:0022857">
    <property type="term" value="F:transmembrane transporter activity"/>
    <property type="evidence" value="ECO:0007669"/>
    <property type="project" value="TreeGrafter"/>
</dbReference>
<proteinExistence type="inferred from homology"/>
<dbReference type="InterPro" id="IPR015854">
    <property type="entry name" value="ABC_transpr_LolD-like"/>
</dbReference>
<dbReference type="GO" id="GO:0098796">
    <property type="term" value="C:membrane protein complex"/>
    <property type="evidence" value="ECO:0007669"/>
    <property type="project" value="UniProtKB-ARBA"/>
</dbReference>
<keyword evidence="2" id="KW-0547">Nucleotide-binding</keyword>
<dbReference type="SMART" id="SM00382">
    <property type="entry name" value="AAA"/>
    <property type="match status" value="1"/>
</dbReference>
<keyword evidence="1" id="KW-0813">Transport</keyword>
<sequence>MELTAKLVNLQKHYDLGSVVVKALRGVSLDIPEGDFLAIMGSSGSGKSTMLNLLGGLDRPTSGEYYLRGQNVALLSDDELSAIRNGLIGFIFQSFNLVAQYSVLENIAVPLLYRPGYPPVSSEDEDRCNELAKMVGLGDRTDHRPYQLSGGQQQRVAIARSLINDPAIIMADEPTGNLDSKTGEEILGMLKMLNEEGRTIIMVTHEPEVAEQSKNQIFMKDGLIAGHGIFRG</sequence>
<dbReference type="AlphaFoldDB" id="A0A517QKW3"/>
<name>A0A517QKW3_9PLAN</name>
<dbReference type="PROSITE" id="PS00211">
    <property type="entry name" value="ABC_TRANSPORTER_1"/>
    <property type="match status" value="1"/>
</dbReference>
<dbReference type="GO" id="GO:0016887">
    <property type="term" value="F:ATP hydrolysis activity"/>
    <property type="evidence" value="ECO:0007669"/>
    <property type="project" value="InterPro"/>
</dbReference>
<evidence type="ECO:0000313" key="6">
    <source>
        <dbReference type="EMBL" id="QDT32187.1"/>
    </source>
</evidence>
<dbReference type="Pfam" id="PF00005">
    <property type="entry name" value="ABC_tran"/>
    <property type="match status" value="1"/>
</dbReference>
<organism evidence="6 7">
    <name type="scientific">Thalassoglobus polymorphus</name>
    <dbReference type="NCBI Taxonomy" id="2527994"/>
    <lineage>
        <taxon>Bacteria</taxon>
        <taxon>Pseudomonadati</taxon>
        <taxon>Planctomycetota</taxon>
        <taxon>Planctomycetia</taxon>
        <taxon>Planctomycetales</taxon>
        <taxon>Planctomycetaceae</taxon>
        <taxon>Thalassoglobus</taxon>
    </lineage>
</organism>
<dbReference type="PANTHER" id="PTHR24220">
    <property type="entry name" value="IMPORT ATP-BINDING PROTEIN"/>
    <property type="match status" value="1"/>
</dbReference>
<dbReference type="RefSeq" id="WP_145197294.1">
    <property type="nucleotide sequence ID" value="NZ_CP036267.1"/>
</dbReference>
<accession>A0A517QKW3</accession>
<keyword evidence="3 6" id="KW-0067">ATP-binding</keyword>
<comment type="similarity">
    <text evidence="4">Belongs to the ABC transporter superfamily. Macrolide exporter (TC 3.A.1.122) family.</text>
</comment>
<evidence type="ECO:0000259" key="5">
    <source>
        <dbReference type="PROSITE" id="PS50893"/>
    </source>
</evidence>
<dbReference type="InterPro" id="IPR027417">
    <property type="entry name" value="P-loop_NTPase"/>
</dbReference>
<keyword evidence="7" id="KW-1185">Reference proteome</keyword>
<evidence type="ECO:0000256" key="4">
    <source>
        <dbReference type="ARBA" id="ARBA00038388"/>
    </source>
</evidence>
<dbReference type="Proteomes" id="UP000315724">
    <property type="component" value="Chromosome"/>
</dbReference>
<evidence type="ECO:0000256" key="1">
    <source>
        <dbReference type="ARBA" id="ARBA00022448"/>
    </source>
</evidence>
<gene>
    <name evidence="6" type="ORF">Mal48_14290</name>
</gene>